<proteinExistence type="predicted"/>
<sequence length="103" mass="11858">MVTIDPCTRLKVIKTQLIPAILTSARENTTSDIKTAIELNLPSLEENCYKLAEKCEKNYPDCGKEVELCSTENIKKIFARTREELEKIWIRRKELEKEATGID</sequence>
<dbReference type="Proteomes" id="UP000050360">
    <property type="component" value="Unassembled WGS sequence"/>
</dbReference>
<organism evidence="1 2">
    <name type="scientific">Candidatus Methanoperedens nitratireducens</name>
    <dbReference type="NCBI Taxonomy" id="1392998"/>
    <lineage>
        <taxon>Archaea</taxon>
        <taxon>Methanobacteriati</taxon>
        <taxon>Methanobacteriota</taxon>
        <taxon>Stenosarchaea group</taxon>
        <taxon>Methanomicrobia</taxon>
        <taxon>Methanosarcinales</taxon>
        <taxon>ANME-2 cluster</taxon>
        <taxon>Candidatus Methanoperedentaceae</taxon>
        <taxon>Candidatus Methanoperedens</taxon>
    </lineage>
</organism>
<reference evidence="1 2" key="1">
    <citation type="submission" date="2015-09" db="EMBL/GenBank/DDBJ databases">
        <title>A metagenomics-based metabolic model of nitrate-dependent anaerobic oxidation of methane by Methanoperedens-like archaea.</title>
        <authorList>
            <person name="Arshad A."/>
            <person name="Speth D.R."/>
            <person name="De Graaf R.M."/>
            <person name="Op Den Camp H.J."/>
            <person name="Jetten M.S."/>
            <person name="Welte C.U."/>
        </authorList>
    </citation>
    <scope>NUCLEOTIDE SEQUENCE [LARGE SCALE GENOMIC DNA]</scope>
</reference>
<dbReference type="AlphaFoldDB" id="A0A0P8CD14"/>
<accession>A0A0P8CD14</accession>
<gene>
    <name evidence="1" type="ORF">MPEBLZ_00538</name>
</gene>
<protein>
    <submittedName>
        <fullName evidence="1">Uncharacterized protein</fullName>
    </submittedName>
</protein>
<dbReference type="EMBL" id="LKCM01000050">
    <property type="protein sequence ID" value="KPQ44859.1"/>
    <property type="molecule type" value="Genomic_DNA"/>
</dbReference>
<comment type="caution">
    <text evidence="1">The sequence shown here is derived from an EMBL/GenBank/DDBJ whole genome shotgun (WGS) entry which is preliminary data.</text>
</comment>
<name>A0A0P8CD14_9EURY</name>
<evidence type="ECO:0000313" key="2">
    <source>
        <dbReference type="Proteomes" id="UP000050360"/>
    </source>
</evidence>
<evidence type="ECO:0000313" key="1">
    <source>
        <dbReference type="EMBL" id="KPQ44859.1"/>
    </source>
</evidence>